<keyword evidence="2" id="KW-0808">Transferase</keyword>
<dbReference type="GO" id="GO:0000422">
    <property type="term" value="P:autophagy of mitochondrion"/>
    <property type="evidence" value="ECO:0007669"/>
    <property type="project" value="TreeGrafter"/>
</dbReference>
<dbReference type="PANTHER" id="PTHR24348">
    <property type="entry name" value="SERINE/THREONINE-PROTEIN KINASE UNC-51-RELATED"/>
    <property type="match status" value="1"/>
</dbReference>
<evidence type="ECO:0000256" key="2">
    <source>
        <dbReference type="ARBA" id="ARBA00022679"/>
    </source>
</evidence>
<feature type="region of interest" description="Disordered" evidence="6">
    <location>
        <begin position="1"/>
        <end position="35"/>
    </location>
</feature>
<evidence type="ECO:0000313" key="8">
    <source>
        <dbReference type="EMBL" id="KXS22115.1"/>
    </source>
</evidence>
<feature type="compositionally biased region" description="Pro residues" evidence="6">
    <location>
        <begin position="421"/>
        <end position="435"/>
    </location>
</feature>
<feature type="region of interest" description="Disordered" evidence="6">
    <location>
        <begin position="810"/>
        <end position="853"/>
    </location>
</feature>
<reference evidence="8 9" key="1">
    <citation type="journal article" date="2015" name="Genome Biol. Evol.">
        <title>Phylogenomic analyses indicate that early fungi evolved digesting cell walls of algal ancestors of land plants.</title>
        <authorList>
            <person name="Chang Y."/>
            <person name="Wang S."/>
            <person name="Sekimoto S."/>
            <person name="Aerts A.L."/>
            <person name="Choi C."/>
            <person name="Clum A."/>
            <person name="LaButti K.M."/>
            <person name="Lindquist E.A."/>
            <person name="Yee Ngan C."/>
            <person name="Ohm R.A."/>
            <person name="Salamov A.A."/>
            <person name="Grigoriev I.V."/>
            <person name="Spatafora J.W."/>
            <person name="Berbee M.L."/>
        </authorList>
    </citation>
    <scope>NUCLEOTIDE SEQUENCE [LARGE SCALE GENOMIC DNA]</scope>
    <source>
        <strain evidence="8 9">JEL478</strain>
    </source>
</reference>
<evidence type="ECO:0000256" key="3">
    <source>
        <dbReference type="ARBA" id="ARBA00022741"/>
    </source>
</evidence>
<dbReference type="InterPro" id="IPR048941">
    <property type="entry name" value="ATG1-like_MIT2"/>
</dbReference>
<name>A0A139B079_GONPJ</name>
<evidence type="ECO:0000259" key="7">
    <source>
        <dbReference type="PROSITE" id="PS50011"/>
    </source>
</evidence>
<dbReference type="GO" id="GO:0004674">
    <property type="term" value="F:protein serine/threonine kinase activity"/>
    <property type="evidence" value="ECO:0007669"/>
    <property type="project" value="UniProtKB-EC"/>
</dbReference>
<keyword evidence="3" id="KW-0547">Nucleotide-binding</keyword>
<evidence type="ECO:0000313" key="9">
    <source>
        <dbReference type="Proteomes" id="UP000070544"/>
    </source>
</evidence>
<dbReference type="OrthoDB" id="346907at2759"/>
<dbReference type="PROSITE" id="PS50011">
    <property type="entry name" value="PROTEIN_KINASE_DOM"/>
    <property type="match status" value="1"/>
</dbReference>
<feature type="compositionally biased region" description="Polar residues" evidence="6">
    <location>
        <begin position="8"/>
        <end position="35"/>
    </location>
</feature>
<dbReference type="Pfam" id="PF00069">
    <property type="entry name" value="Pkinase"/>
    <property type="match status" value="2"/>
</dbReference>
<dbReference type="InterPro" id="IPR011009">
    <property type="entry name" value="Kinase-like_dom_sf"/>
</dbReference>
<evidence type="ECO:0000256" key="6">
    <source>
        <dbReference type="SAM" id="MobiDB-lite"/>
    </source>
</evidence>
<dbReference type="Gene3D" id="1.10.510.10">
    <property type="entry name" value="Transferase(Phosphotransferase) domain 1"/>
    <property type="match status" value="2"/>
</dbReference>
<dbReference type="SUPFAM" id="SSF56112">
    <property type="entry name" value="Protein kinase-like (PK-like)"/>
    <property type="match status" value="1"/>
</dbReference>
<dbReference type="GO" id="GO:0061709">
    <property type="term" value="P:reticulophagy"/>
    <property type="evidence" value="ECO:0007669"/>
    <property type="project" value="TreeGrafter"/>
</dbReference>
<feature type="region of interest" description="Disordered" evidence="6">
    <location>
        <begin position="210"/>
        <end position="242"/>
    </location>
</feature>
<dbReference type="GO" id="GO:0000045">
    <property type="term" value="P:autophagosome assembly"/>
    <property type="evidence" value="ECO:0007669"/>
    <property type="project" value="TreeGrafter"/>
</dbReference>
<feature type="compositionally biased region" description="Polar residues" evidence="6">
    <location>
        <begin position="1032"/>
        <end position="1052"/>
    </location>
</feature>
<feature type="region of interest" description="Disordered" evidence="6">
    <location>
        <begin position="83"/>
        <end position="123"/>
    </location>
</feature>
<feature type="compositionally biased region" description="Low complexity" evidence="6">
    <location>
        <begin position="410"/>
        <end position="420"/>
    </location>
</feature>
<dbReference type="GO" id="GO:0034727">
    <property type="term" value="P:piecemeal microautophagy of the nucleus"/>
    <property type="evidence" value="ECO:0007669"/>
    <property type="project" value="TreeGrafter"/>
</dbReference>
<proteinExistence type="predicted"/>
<feature type="compositionally biased region" description="Polar residues" evidence="6">
    <location>
        <begin position="222"/>
        <end position="234"/>
    </location>
</feature>
<feature type="region of interest" description="Disordered" evidence="6">
    <location>
        <begin position="410"/>
        <end position="435"/>
    </location>
</feature>
<dbReference type="AlphaFoldDB" id="A0A139B079"/>
<organism evidence="8 9">
    <name type="scientific">Gonapodya prolifera (strain JEL478)</name>
    <name type="common">Monoblepharis prolifera</name>
    <dbReference type="NCBI Taxonomy" id="1344416"/>
    <lineage>
        <taxon>Eukaryota</taxon>
        <taxon>Fungi</taxon>
        <taxon>Fungi incertae sedis</taxon>
        <taxon>Chytridiomycota</taxon>
        <taxon>Chytridiomycota incertae sedis</taxon>
        <taxon>Monoblepharidomycetes</taxon>
        <taxon>Monoblepharidales</taxon>
        <taxon>Gonapodyaceae</taxon>
        <taxon>Gonapodya</taxon>
    </lineage>
</organism>
<feature type="region of interest" description="Disordered" evidence="6">
    <location>
        <begin position="487"/>
        <end position="521"/>
    </location>
</feature>
<dbReference type="InterPro" id="IPR008271">
    <property type="entry name" value="Ser/Thr_kinase_AS"/>
</dbReference>
<dbReference type="SMART" id="SM00220">
    <property type="entry name" value="S_TKc"/>
    <property type="match status" value="1"/>
</dbReference>
<keyword evidence="4 8" id="KW-0418">Kinase</keyword>
<dbReference type="GO" id="GO:0005829">
    <property type="term" value="C:cytosol"/>
    <property type="evidence" value="ECO:0007669"/>
    <property type="project" value="TreeGrafter"/>
</dbReference>
<keyword evidence="5" id="KW-0067">ATP-binding</keyword>
<feature type="compositionally biased region" description="Polar residues" evidence="6">
    <location>
        <begin position="90"/>
        <end position="104"/>
    </location>
</feature>
<feature type="compositionally biased region" description="Low complexity" evidence="6">
    <location>
        <begin position="810"/>
        <end position="836"/>
    </location>
</feature>
<protein>
    <recommendedName>
        <fullName evidence="1">non-specific serine/threonine protein kinase</fullName>
        <ecNumber evidence="1">2.7.11.1</ecNumber>
    </recommendedName>
</protein>
<dbReference type="EMBL" id="KQ965731">
    <property type="protein sequence ID" value="KXS22115.1"/>
    <property type="molecule type" value="Genomic_DNA"/>
</dbReference>
<dbReference type="InterPro" id="IPR000719">
    <property type="entry name" value="Prot_kinase_dom"/>
</dbReference>
<dbReference type="Pfam" id="PF21127">
    <property type="entry name" value="ATG1-like_MIT2"/>
    <property type="match status" value="1"/>
</dbReference>
<dbReference type="GO" id="GO:0010506">
    <property type="term" value="P:regulation of autophagy"/>
    <property type="evidence" value="ECO:0007669"/>
    <property type="project" value="InterPro"/>
</dbReference>
<feature type="compositionally biased region" description="Basic and acidic residues" evidence="6">
    <location>
        <begin position="600"/>
        <end position="618"/>
    </location>
</feature>
<feature type="region of interest" description="Disordered" evidence="6">
    <location>
        <begin position="1024"/>
        <end position="1059"/>
    </location>
</feature>
<dbReference type="STRING" id="1344416.A0A139B079"/>
<sequence>MDPPIQERGNQQSPSPQTFKTALSTPPGTGAVSSFTIGKEIGRGSFATVYLGVSVDAPKQRFGQSEAEYLRELTNSERSQIGAFDGTTAVGPSTLPSPSSNQGQDDAHGNRPPSQRPSIGTAGAKHLSPYLSAIKSISRSRLDRRLSDSLDSEIRILRNIRHPNVVSLYHVEKTDQHIHLVMEYCALGDLSHYIKRRGLVTDELERLYGGQSPITPPAPNATGATSEVSTQPASRSRPDPTAHLVNPFAGPWGGLSEHVARCMLGQLACALHFLRQHNLIHRDIKPQNLLLGWPAGGTTFGGRVRPGELSEFPVLKLADFGFARLLQPLSLASTLCGSPLYMAPEILRHHKYDARADLWSVGVVLYEMLCGKVPFRARSQAELLRRIDNQGGVRWPDEVAAQQREQQARDAAAAAAAGQVPPAPTTPLSVPPPVPADMKDLVKRLLRRDPRDRMTFDEFFEHPCVAVCIEAAGGLVLGTAPVGVKDGGEEGVGLEAPESDDDVGSEESDVDDGAGGKGNARIAPVNIISGTNTVAPDSSPPLPPISPPTIATKNPIHPPSSERASAGIMRRGSSGDGGRLVGLTSLTQGVGLGTLVVGQQKREPRKGSTESKDTDTIHTKTSNGITTAAAAEKDPMGQDPSRAESSSNPVLSLHQMSPKPLPLPRPRTDPVDGFYEDFSPRSHEGKGRLPVNPFSGMDQVNEITGHAVLPTPPETLPGTMHSEVGQHIAQVKLSILGGSGSPGESGSITIHPHNGHIAFASGSRSIPVAIASAVAENTVFGVGSPSAAAAIHSASPPPLLSIQPGTSYSPGYLPSSSSSRSQAIAAQRRASLSSATPVTPNATPPSAPSGSYGGRSPLSFVEGVFKVIPQSVAVWRSNSTGGNHGKTSRRSAEKSSSSDEYVIVSKGAVEVEWLADEVAAHTMAPSPSEDRDRGAYGFPSASPSPREGMASSLSLRRHVSASAGMRSYTGSPATPISPSDSKIPNTPILPESLDQLLELLRRARILHSFADDVKNGRLDLTTLLPDKYDSPSPDQHSTQLQSPEPSPTSSAFHTAVTAPPPSVSPIQQLAIPVYVRLLSHYQRCSDYARRGWDELRRRGWAIAGPAGGVGSMNKEDVQWLSGMVKEIRDGFVACLEEAEKGLGRLSSDRKASNIFREMDVDDLANARVEMVVYEAVLDMARAAAHSEMEGSNLEGCCQLYGRAVSLLEVLLQDDDDARSRLVSGASAMTDTDRVGIEELLPKLRSRQNAVLRKLNNSRGELDVNAHMLIVAST</sequence>
<dbReference type="PANTHER" id="PTHR24348:SF22">
    <property type="entry name" value="NON-SPECIFIC SERINE_THREONINE PROTEIN KINASE"/>
    <property type="match status" value="1"/>
</dbReference>
<evidence type="ECO:0000256" key="5">
    <source>
        <dbReference type="ARBA" id="ARBA00022840"/>
    </source>
</evidence>
<dbReference type="GO" id="GO:0005776">
    <property type="term" value="C:autophagosome"/>
    <property type="evidence" value="ECO:0007669"/>
    <property type="project" value="TreeGrafter"/>
</dbReference>
<feature type="region of interest" description="Disordered" evidence="6">
    <location>
        <begin position="876"/>
        <end position="900"/>
    </location>
</feature>
<dbReference type="GO" id="GO:0034045">
    <property type="term" value="C:phagophore assembly site membrane"/>
    <property type="evidence" value="ECO:0007669"/>
    <property type="project" value="TreeGrafter"/>
</dbReference>
<dbReference type="GO" id="GO:0005524">
    <property type="term" value="F:ATP binding"/>
    <property type="evidence" value="ECO:0007669"/>
    <property type="project" value="UniProtKB-KW"/>
</dbReference>
<feature type="domain" description="Protein kinase" evidence="7">
    <location>
        <begin position="35"/>
        <end position="465"/>
    </location>
</feature>
<accession>A0A139B079</accession>
<dbReference type="GO" id="GO:0042594">
    <property type="term" value="P:response to starvation"/>
    <property type="evidence" value="ECO:0007669"/>
    <property type="project" value="TreeGrafter"/>
</dbReference>
<keyword evidence="9" id="KW-1185">Reference proteome</keyword>
<dbReference type="EC" id="2.7.11.1" evidence="1"/>
<dbReference type="InterPro" id="IPR045269">
    <property type="entry name" value="Atg1-like"/>
</dbReference>
<gene>
    <name evidence="8" type="ORF">M427DRAFT_150490</name>
</gene>
<dbReference type="PROSITE" id="PS00108">
    <property type="entry name" value="PROTEIN_KINASE_ST"/>
    <property type="match status" value="1"/>
</dbReference>
<feature type="compositionally biased region" description="Polar residues" evidence="6">
    <location>
        <begin position="968"/>
        <end position="984"/>
    </location>
</feature>
<dbReference type="Proteomes" id="UP000070544">
    <property type="component" value="Unassembled WGS sequence"/>
</dbReference>
<evidence type="ECO:0000256" key="4">
    <source>
        <dbReference type="ARBA" id="ARBA00022777"/>
    </source>
</evidence>
<feature type="region of interest" description="Disordered" evidence="6">
    <location>
        <begin position="597"/>
        <end position="665"/>
    </location>
</feature>
<feature type="region of interest" description="Disordered" evidence="6">
    <location>
        <begin position="923"/>
        <end position="987"/>
    </location>
</feature>
<feature type="region of interest" description="Disordered" evidence="6">
    <location>
        <begin position="549"/>
        <end position="577"/>
    </location>
</feature>
<feature type="compositionally biased region" description="Acidic residues" evidence="6">
    <location>
        <begin position="497"/>
        <end position="512"/>
    </location>
</feature>
<evidence type="ECO:0000256" key="1">
    <source>
        <dbReference type="ARBA" id="ARBA00012513"/>
    </source>
</evidence>